<name>A0ABN2XQ37_9ACTN</name>
<dbReference type="EMBL" id="BAAAPF010000026">
    <property type="protein sequence ID" value="GAA2115195.1"/>
    <property type="molecule type" value="Genomic_DNA"/>
</dbReference>
<gene>
    <name evidence="3" type="ORF">GCM10009802_15070</name>
</gene>
<sequence>MRTEEVLSGLGTGVWRWAAHTDGVVLDAQAARLLGLPPARTTVDASVVRARLHGVDYIELAGILDLALAEGTLAEGQLRVVDAQGDVVRTVRCRMRVLEPAREERNEIVGTVQEVVEPPRRPADAGRPLGTSDWRLSREAFLLSAGRALAEARSTDQVLRVAGSLSMPGFSPDGLVVFAVEGDALRVIGHHGYWPEEAEPFRTIPRNAPFPAAEAARTGRAVYVTGRDEYARRYPEAWRFASALRRRSWAFLPLVADRRTVGVWLAGFDEEVPFTPDERSVLTTVARMLAQALSDAHVHESERELAEGLQRSMMPAVARVPGFDVAARYVPSGGGLQIGGDWYDVFALPSGQTALVIGDVQGHDVRAAALMSQLRIAIRAYASEGHRPDAVLARASGFLTRLNAKQAEDPADARFATCLYLQADPVTGTLTVARAGHLDPAVALPDGTLIIHPSEGGLPLGVEPDQEYPLSEHRIDPDETMLLCTDGLVETGGHDLYSGQARLGAAFGATLGAGLETVADALVDAVNGPGSYATRGPHSGRSQDDIAFVLLRTAGATRGAHPESERHMYLPVPQSEQQRISDARHQLRSMLYDWATADQIDAAELALSEMIANVMIHTDSTASVLADVTGPPGRRVLRMTVADADGNLPHRRHPGEMASSGRGVLLLQQLADGWGVEPRGDGKAIWVEFREHGAR</sequence>
<dbReference type="CDD" id="cd16936">
    <property type="entry name" value="HATPase_RsbW-like"/>
    <property type="match status" value="1"/>
</dbReference>
<dbReference type="Pfam" id="PF13185">
    <property type="entry name" value="GAF_2"/>
    <property type="match status" value="1"/>
</dbReference>
<dbReference type="InterPro" id="IPR052016">
    <property type="entry name" value="Bact_Sigma-Reg"/>
</dbReference>
<dbReference type="InterPro" id="IPR029016">
    <property type="entry name" value="GAF-like_dom_sf"/>
</dbReference>
<evidence type="ECO:0000313" key="3">
    <source>
        <dbReference type="EMBL" id="GAA2115195.1"/>
    </source>
</evidence>
<feature type="domain" description="PPM-type phosphatase" evidence="2">
    <location>
        <begin position="320"/>
        <end position="553"/>
    </location>
</feature>
<comment type="caution">
    <text evidence="3">The sequence shown here is derived from an EMBL/GenBank/DDBJ whole genome shotgun (WGS) entry which is preliminary data.</text>
</comment>
<dbReference type="Gene3D" id="3.30.450.20">
    <property type="entry name" value="PAS domain"/>
    <property type="match status" value="1"/>
</dbReference>
<keyword evidence="1" id="KW-0378">Hydrolase</keyword>
<dbReference type="Gene3D" id="3.30.565.10">
    <property type="entry name" value="Histidine kinase-like ATPase, C-terminal domain"/>
    <property type="match status" value="1"/>
</dbReference>
<accession>A0ABN2XQ37</accession>
<reference evidence="3 4" key="1">
    <citation type="journal article" date="2019" name="Int. J. Syst. Evol. Microbiol.">
        <title>The Global Catalogue of Microorganisms (GCM) 10K type strain sequencing project: providing services to taxonomists for standard genome sequencing and annotation.</title>
        <authorList>
            <consortium name="The Broad Institute Genomics Platform"/>
            <consortium name="The Broad Institute Genome Sequencing Center for Infectious Disease"/>
            <person name="Wu L."/>
            <person name="Ma J."/>
        </authorList>
    </citation>
    <scope>NUCLEOTIDE SEQUENCE [LARGE SCALE GENOMIC DNA]</scope>
    <source>
        <strain evidence="3 4">JCM 15481</strain>
    </source>
</reference>
<organism evidence="3 4">
    <name type="scientific">Streptomyces synnematoformans</name>
    <dbReference type="NCBI Taxonomy" id="415721"/>
    <lineage>
        <taxon>Bacteria</taxon>
        <taxon>Bacillati</taxon>
        <taxon>Actinomycetota</taxon>
        <taxon>Actinomycetes</taxon>
        <taxon>Kitasatosporales</taxon>
        <taxon>Streptomycetaceae</taxon>
        <taxon>Streptomyces</taxon>
    </lineage>
</organism>
<dbReference type="PANTHER" id="PTHR43156:SF2">
    <property type="entry name" value="STAGE II SPORULATION PROTEIN E"/>
    <property type="match status" value="1"/>
</dbReference>
<dbReference type="InterPro" id="IPR001932">
    <property type="entry name" value="PPM-type_phosphatase-like_dom"/>
</dbReference>
<dbReference type="RefSeq" id="WP_344289021.1">
    <property type="nucleotide sequence ID" value="NZ_BAAAPF010000026.1"/>
</dbReference>
<protein>
    <submittedName>
        <fullName evidence="3">SpoIIE family protein phosphatase</fullName>
    </submittedName>
</protein>
<dbReference type="Proteomes" id="UP001500443">
    <property type="component" value="Unassembled WGS sequence"/>
</dbReference>
<keyword evidence="4" id="KW-1185">Reference proteome</keyword>
<dbReference type="InterPro" id="IPR003594">
    <property type="entry name" value="HATPase_dom"/>
</dbReference>
<dbReference type="Pfam" id="PF07228">
    <property type="entry name" value="SpoIIE"/>
    <property type="match status" value="1"/>
</dbReference>
<dbReference type="InterPro" id="IPR036457">
    <property type="entry name" value="PPM-type-like_dom_sf"/>
</dbReference>
<dbReference type="InterPro" id="IPR036890">
    <property type="entry name" value="HATPase_C_sf"/>
</dbReference>
<dbReference type="SUPFAM" id="SSF55781">
    <property type="entry name" value="GAF domain-like"/>
    <property type="match status" value="1"/>
</dbReference>
<dbReference type="Pfam" id="PF13581">
    <property type="entry name" value="HATPase_c_2"/>
    <property type="match status" value="1"/>
</dbReference>
<dbReference type="PANTHER" id="PTHR43156">
    <property type="entry name" value="STAGE II SPORULATION PROTEIN E-RELATED"/>
    <property type="match status" value="1"/>
</dbReference>
<evidence type="ECO:0000256" key="1">
    <source>
        <dbReference type="ARBA" id="ARBA00022801"/>
    </source>
</evidence>
<dbReference type="Gene3D" id="3.30.450.40">
    <property type="match status" value="1"/>
</dbReference>
<dbReference type="InterPro" id="IPR003018">
    <property type="entry name" value="GAF"/>
</dbReference>
<dbReference type="SUPFAM" id="SSF81606">
    <property type="entry name" value="PP2C-like"/>
    <property type="match status" value="1"/>
</dbReference>
<evidence type="ECO:0000259" key="2">
    <source>
        <dbReference type="SMART" id="SM00331"/>
    </source>
</evidence>
<evidence type="ECO:0000313" key="4">
    <source>
        <dbReference type="Proteomes" id="UP001500443"/>
    </source>
</evidence>
<dbReference type="Gene3D" id="3.60.40.10">
    <property type="entry name" value="PPM-type phosphatase domain"/>
    <property type="match status" value="1"/>
</dbReference>
<proteinExistence type="predicted"/>
<dbReference type="SMART" id="SM00331">
    <property type="entry name" value="PP2C_SIG"/>
    <property type="match status" value="1"/>
</dbReference>